<dbReference type="PANTHER" id="PTHR42951:SF22">
    <property type="entry name" value="METALLO BETA-LACTAMASE SUPERFAMILY LIPOPROTEIN"/>
    <property type="match status" value="1"/>
</dbReference>
<dbReference type="STRING" id="1017273.SAMN05443094_101132"/>
<dbReference type="InterPro" id="IPR036866">
    <property type="entry name" value="RibonucZ/Hydroxyglut_hydro"/>
</dbReference>
<feature type="domain" description="Metallo-beta-lactamase" evidence="1">
    <location>
        <begin position="23"/>
        <end position="226"/>
    </location>
</feature>
<reference evidence="3 4" key="1">
    <citation type="submission" date="2017-01" db="EMBL/GenBank/DDBJ databases">
        <authorList>
            <person name="Mah S.A."/>
            <person name="Swanson W.J."/>
            <person name="Moy G.W."/>
            <person name="Vacquier V.D."/>
        </authorList>
    </citation>
    <scope>NUCLEOTIDE SEQUENCE [LARGE SCALE GENOMIC DNA]</scope>
    <source>
        <strain evidence="3 4">NIO-1016</strain>
    </source>
</reference>
<dbReference type="InterPro" id="IPR037482">
    <property type="entry name" value="ST1585_MBL-fold"/>
</dbReference>
<organism evidence="3 4">
    <name type="scientific">Domibacillus enclensis</name>
    <dbReference type="NCBI Taxonomy" id="1017273"/>
    <lineage>
        <taxon>Bacteria</taxon>
        <taxon>Bacillati</taxon>
        <taxon>Bacillota</taxon>
        <taxon>Bacilli</taxon>
        <taxon>Bacillales</taxon>
        <taxon>Bacillaceae</taxon>
        <taxon>Domibacillus</taxon>
    </lineage>
</organism>
<dbReference type="Proteomes" id="UP000186385">
    <property type="component" value="Unassembled WGS sequence"/>
</dbReference>
<sequence length="308" mass="34346">MEVASLGFDLSLIDLHDSGFTKRTGSYVFHEAKKAIIETSASPSVPFLLDGLRALEIKPEEIEYVIVTHIHLDHAGGAGLFLQSCPNAKLIVHPKGVRHLENPSRLIESAKMVYGDLFDPLFDPIIPVPADRIIQMNDGDTLDLGNRILTFFHTPGHANHHFSIYDNKSNGVFTGDTAGIQYAQLTDGGIPFYMPTTSPNQFDPNAMKQSMDRIMKFSPDRLYFGHFGMTDQPEQAITMVQYWLDVYMEELGKHKTVDGLKEALMEKVAAYLDGKGIPSDHSVFDLLEIDLNVSAQGMIHFKSKKHSI</sequence>
<accession>A0A1N6NF79</accession>
<dbReference type="RefSeq" id="WP_045851096.1">
    <property type="nucleotide sequence ID" value="NZ_FTLX01000001.1"/>
</dbReference>
<gene>
    <name evidence="2" type="ORF">B1B05_00640</name>
    <name evidence="3" type="ORF">SAMN05443094_101132</name>
</gene>
<reference evidence="5" key="2">
    <citation type="submission" date="2017-03" db="EMBL/GenBank/DDBJ databases">
        <title>Bacillus sp. V-88(T) DSM27956, whole genome shotgun sequencing project.</title>
        <authorList>
            <person name="Dastager S.G."/>
            <person name="Neurgaonkar P.S."/>
            <person name="Dharne M.S."/>
        </authorList>
    </citation>
    <scope>NUCLEOTIDE SEQUENCE [LARGE SCALE GENOMIC DNA]</scope>
    <source>
        <strain evidence="5">DSM 25145</strain>
    </source>
</reference>
<dbReference type="Proteomes" id="UP000215545">
    <property type="component" value="Unassembled WGS sequence"/>
</dbReference>
<keyword evidence="5" id="KW-1185">Reference proteome</keyword>
<dbReference type="EMBL" id="MWSK01000001">
    <property type="protein sequence ID" value="OXS80027.1"/>
    <property type="molecule type" value="Genomic_DNA"/>
</dbReference>
<dbReference type="PANTHER" id="PTHR42951">
    <property type="entry name" value="METALLO-BETA-LACTAMASE DOMAIN-CONTAINING"/>
    <property type="match status" value="1"/>
</dbReference>
<dbReference type="AlphaFoldDB" id="A0A1N6NF79"/>
<evidence type="ECO:0000259" key="1">
    <source>
        <dbReference type="SMART" id="SM00849"/>
    </source>
</evidence>
<dbReference type="EMBL" id="FTLX01000001">
    <property type="protein sequence ID" value="SIP90657.1"/>
    <property type="molecule type" value="Genomic_DNA"/>
</dbReference>
<evidence type="ECO:0000313" key="2">
    <source>
        <dbReference type="EMBL" id="OXS80027.1"/>
    </source>
</evidence>
<dbReference type="OrthoDB" id="9761531at2"/>
<protein>
    <submittedName>
        <fullName evidence="2">MBL fold metallo-hydrolase</fullName>
    </submittedName>
    <submittedName>
        <fullName evidence="3">Metallo-beta-lactamase superfamily protein</fullName>
    </submittedName>
</protein>
<proteinExistence type="predicted"/>
<dbReference type="Pfam" id="PF00753">
    <property type="entry name" value="Lactamase_B"/>
    <property type="match status" value="1"/>
</dbReference>
<dbReference type="Gene3D" id="3.60.15.10">
    <property type="entry name" value="Ribonuclease Z/Hydroxyacylglutathione hydrolase-like"/>
    <property type="match status" value="1"/>
</dbReference>
<evidence type="ECO:0000313" key="3">
    <source>
        <dbReference type="EMBL" id="SIP90657.1"/>
    </source>
</evidence>
<name>A0A1N6NF79_9BACI</name>
<dbReference type="InterPro" id="IPR001279">
    <property type="entry name" value="Metallo-B-lactamas"/>
</dbReference>
<dbReference type="SUPFAM" id="SSF56281">
    <property type="entry name" value="Metallo-hydrolase/oxidoreductase"/>
    <property type="match status" value="1"/>
</dbReference>
<dbReference type="CDD" id="cd07726">
    <property type="entry name" value="ST1585-like_MBL-fold"/>
    <property type="match status" value="1"/>
</dbReference>
<dbReference type="SMART" id="SM00849">
    <property type="entry name" value="Lactamase_B"/>
    <property type="match status" value="1"/>
</dbReference>
<evidence type="ECO:0000313" key="5">
    <source>
        <dbReference type="Proteomes" id="UP000215545"/>
    </source>
</evidence>
<evidence type="ECO:0000313" key="4">
    <source>
        <dbReference type="Proteomes" id="UP000186385"/>
    </source>
</evidence>
<reference evidence="2" key="3">
    <citation type="submission" date="2017-03" db="EMBL/GenBank/DDBJ databases">
        <authorList>
            <person name="Dastager S.G."/>
            <person name="Neurgaonkar P.S."/>
            <person name="Dharne M.S."/>
        </authorList>
    </citation>
    <scope>NUCLEOTIDE SEQUENCE</scope>
    <source>
        <strain evidence="2">DSM 25145</strain>
    </source>
</reference>
<dbReference type="InterPro" id="IPR050855">
    <property type="entry name" value="NDM-1-like"/>
</dbReference>